<reference evidence="4 5" key="1">
    <citation type="journal article" date="2016" name="Nat. Commun.">
        <title>Ectomycorrhizal ecology is imprinted in the genome of the dominant symbiotic fungus Cenococcum geophilum.</title>
        <authorList>
            <consortium name="DOE Joint Genome Institute"/>
            <person name="Peter M."/>
            <person name="Kohler A."/>
            <person name="Ohm R.A."/>
            <person name="Kuo A."/>
            <person name="Krutzmann J."/>
            <person name="Morin E."/>
            <person name="Arend M."/>
            <person name="Barry K.W."/>
            <person name="Binder M."/>
            <person name="Choi C."/>
            <person name="Clum A."/>
            <person name="Copeland A."/>
            <person name="Grisel N."/>
            <person name="Haridas S."/>
            <person name="Kipfer T."/>
            <person name="LaButti K."/>
            <person name="Lindquist E."/>
            <person name="Lipzen A."/>
            <person name="Maire R."/>
            <person name="Meier B."/>
            <person name="Mihaltcheva S."/>
            <person name="Molinier V."/>
            <person name="Murat C."/>
            <person name="Poggeler S."/>
            <person name="Quandt C.A."/>
            <person name="Sperisen C."/>
            <person name="Tritt A."/>
            <person name="Tisserant E."/>
            <person name="Crous P.W."/>
            <person name="Henrissat B."/>
            <person name="Nehls U."/>
            <person name="Egli S."/>
            <person name="Spatafora J.W."/>
            <person name="Grigoriev I.V."/>
            <person name="Martin F.M."/>
        </authorList>
    </citation>
    <scope>NUCLEOTIDE SEQUENCE [LARGE SCALE GENOMIC DNA]</scope>
    <source>
        <strain evidence="4 5">CBS 207.34</strain>
    </source>
</reference>
<feature type="region of interest" description="Disordered" evidence="2">
    <location>
        <begin position="353"/>
        <end position="395"/>
    </location>
</feature>
<feature type="compositionally biased region" description="Low complexity" evidence="2">
    <location>
        <begin position="296"/>
        <end position="309"/>
    </location>
</feature>
<feature type="region of interest" description="Disordered" evidence="2">
    <location>
        <begin position="1"/>
        <end position="188"/>
    </location>
</feature>
<dbReference type="SUPFAM" id="SSF57701">
    <property type="entry name" value="Zn2/Cys6 DNA-binding domain"/>
    <property type="match status" value="1"/>
</dbReference>
<dbReference type="Proteomes" id="UP000250140">
    <property type="component" value="Unassembled WGS sequence"/>
</dbReference>
<keyword evidence="1" id="KW-0539">Nucleus</keyword>
<feature type="region of interest" description="Disordered" evidence="2">
    <location>
        <begin position="571"/>
        <end position="615"/>
    </location>
</feature>
<dbReference type="Pfam" id="PF00172">
    <property type="entry name" value="Zn_clus"/>
    <property type="match status" value="1"/>
</dbReference>
<dbReference type="InterPro" id="IPR053181">
    <property type="entry name" value="EcdB-like_regulator"/>
</dbReference>
<dbReference type="CDD" id="cd00067">
    <property type="entry name" value="GAL4"/>
    <property type="match status" value="1"/>
</dbReference>
<dbReference type="OrthoDB" id="5244761at2759"/>
<dbReference type="PANTHER" id="PTHR47785:SF4">
    <property type="entry name" value="ZN(II)2CYS6 TRANSCRIPTION FACTOR (EUROFUNG)"/>
    <property type="match status" value="1"/>
</dbReference>
<keyword evidence="5" id="KW-1185">Reference proteome</keyword>
<dbReference type="CDD" id="cd12148">
    <property type="entry name" value="fungal_TF_MHR"/>
    <property type="match status" value="1"/>
</dbReference>
<evidence type="ECO:0000256" key="2">
    <source>
        <dbReference type="SAM" id="MobiDB-lite"/>
    </source>
</evidence>
<dbReference type="InterPro" id="IPR001138">
    <property type="entry name" value="Zn2Cys6_DnaBD"/>
</dbReference>
<feature type="domain" description="Zn(2)-C6 fungal-type" evidence="3">
    <location>
        <begin position="221"/>
        <end position="250"/>
    </location>
</feature>
<protein>
    <recommendedName>
        <fullName evidence="3">Zn(2)-C6 fungal-type domain-containing protein</fullName>
    </recommendedName>
</protein>
<dbReference type="AlphaFoldDB" id="A0A8E2FEG5"/>
<feature type="compositionally biased region" description="Polar residues" evidence="2">
    <location>
        <begin position="88"/>
        <end position="111"/>
    </location>
</feature>
<evidence type="ECO:0000313" key="4">
    <source>
        <dbReference type="EMBL" id="OCL15428.1"/>
    </source>
</evidence>
<dbReference type="InterPro" id="IPR036864">
    <property type="entry name" value="Zn2-C6_fun-type_DNA-bd_sf"/>
</dbReference>
<feature type="compositionally biased region" description="Basic and acidic residues" evidence="2">
    <location>
        <begin position="312"/>
        <end position="330"/>
    </location>
</feature>
<sequence length="1126" mass="124072">MEGGDPDASLQKRPRLGSATPHYSGLPPPPPSQQQPVRHSILPAAPSPPNHYPPHTLPPPTQPYPPPPSVTPFDSRTLSDSRALPAPSLNQRPSHGTSVSLPPRSYSQDSSYARPPGTPSQLAPSDPQRRSIASVDGNHPPMDHGGPQPVYINPEHHHNGGVPNGYPIPSPHEQYGAPPMSANQAYTPAPVTPYPSSTPYGPTPTGFIGAPRRKQVRATQACNNCRQRKQKCDENRPCQFCKDNAYECAYKDVPPPKQDRTMMQVLDGLRSVADKVDGLISRVGNLERRLPKREPSSSSAVSPQYASPSLQNDHHEREGFRHSTDTRKASSELATPISAAAMPVQIHALIRHDSSTGLPIKQENIARTENAPRTDNIPGAENVPHPDDSNEKEEELEIALPGDHSTAAHQLLEIWPTMQPFYTDTGAVNTNYPMENEERRGLLRIYGRGQGTESENTPPVGSPAGSSHSDEYQTPSPREGLWGTGLAAASPPTDMRRSDPSTPGGPYHDVFTKGNPGGLNPDGSLRLDVETVRGLYRSYLQNIDILHPFLDRGRLGRMIEQFMLWYSPDANPNSSPRTSVVPGHVSASEHYGSNPLKRKHSGGPGEFSTASDMSNSSMKRLPERSIGNAIILLVLALGKVCEHKKVLPGPVGEIPSPLDHPSQFVKPSPGSSNTTLGGSPLFNEGMYHIQRARQHSTDATFERKDANLRNIDILPGLAYYAYATDILGNLHGGNEVAHAQAFLLAGLYMGQYARVLESWSWIYSACRVCGILIKKREDVLKPPTTDDPERNSELQRGKLGKLNLVRYVFWTCLQLESDILAELSNLPPSGISRYQEHVGFPAGVYNDMPAALPPNEEMNMIYYSAQIQLRKILNRAHKALYSKKKPKNQETWSWAADKPEFLEEQINEWRQYLPPALRWNDEDPPAIDINNARMRAKYYGAKYIIARPFLHLAVHHMSLPPAFSSGSQQSSPAAPVDCSDAGDTTYMAEMSPDQRRLFEASKICVNAAIQSTIAFDRVGMDPNIPWEIGSAYIPERFIVTNIFGTLHAQFGNMLVLAAVYKSRLRQLIDKSLLDKLLARTIKVLRRLAPNSPTLKVDAQILENTRKVINGEKQEPMSASVSFDTLT</sequence>
<evidence type="ECO:0000313" key="5">
    <source>
        <dbReference type="Proteomes" id="UP000250140"/>
    </source>
</evidence>
<dbReference type="PANTHER" id="PTHR47785">
    <property type="entry name" value="ZN(II)2CYS6 TRANSCRIPTION FACTOR (EUROFUNG)-RELATED-RELATED"/>
    <property type="match status" value="1"/>
</dbReference>
<feature type="compositionally biased region" description="Pro residues" evidence="2">
    <location>
        <begin position="45"/>
        <end position="70"/>
    </location>
</feature>
<dbReference type="GO" id="GO:0008270">
    <property type="term" value="F:zinc ion binding"/>
    <property type="evidence" value="ECO:0007669"/>
    <property type="project" value="InterPro"/>
</dbReference>
<dbReference type="Gene3D" id="4.10.240.10">
    <property type="entry name" value="Zn(2)-C6 fungal-type DNA-binding domain"/>
    <property type="match status" value="1"/>
</dbReference>
<evidence type="ECO:0000256" key="1">
    <source>
        <dbReference type="ARBA" id="ARBA00023242"/>
    </source>
</evidence>
<name>A0A8E2FEG5_9PEZI</name>
<dbReference type="PROSITE" id="PS50048">
    <property type="entry name" value="ZN2_CY6_FUNGAL_2"/>
    <property type="match status" value="1"/>
</dbReference>
<dbReference type="GO" id="GO:0000981">
    <property type="term" value="F:DNA-binding transcription factor activity, RNA polymerase II-specific"/>
    <property type="evidence" value="ECO:0007669"/>
    <property type="project" value="InterPro"/>
</dbReference>
<feature type="compositionally biased region" description="Polar residues" evidence="2">
    <location>
        <begin position="451"/>
        <end position="476"/>
    </location>
</feature>
<dbReference type="PROSITE" id="PS00463">
    <property type="entry name" value="ZN2_CY6_FUNGAL_1"/>
    <property type="match status" value="1"/>
</dbReference>
<dbReference type="SMART" id="SM00066">
    <property type="entry name" value="GAL4"/>
    <property type="match status" value="1"/>
</dbReference>
<feature type="region of interest" description="Disordered" evidence="2">
    <location>
        <begin position="287"/>
        <end position="331"/>
    </location>
</feature>
<proteinExistence type="predicted"/>
<organism evidence="4 5">
    <name type="scientific">Glonium stellatum</name>
    <dbReference type="NCBI Taxonomy" id="574774"/>
    <lineage>
        <taxon>Eukaryota</taxon>
        <taxon>Fungi</taxon>
        <taxon>Dikarya</taxon>
        <taxon>Ascomycota</taxon>
        <taxon>Pezizomycotina</taxon>
        <taxon>Dothideomycetes</taxon>
        <taxon>Pleosporomycetidae</taxon>
        <taxon>Gloniales</taxon>
        <taxon>Gloniaceae</taxon>
        <taxon>Glonium</taxon>
    </lineage>
</organism>
<feature type="region of interest" description="Disordered" evidence="2">
    <location>
        <begin position="449"/>
        <end position="506"/>
    </location>
</feature>
<evidence type="ECO:0000259" key="3">
    <source>
        <dbReference type="PROSITE" id="PS50048"/>
    </source>
</evidence>
<dbReference type="EMBL" id="KV748450">
    <property type="protein sequence ID" value="OCL15428.1"/>
    <property type="molecule type" value="Genomic_DNA"/>
</dbReference>
<gene>
    <name evidence="4" type="ORF">AOQ84DRAFT_370387</name>
</gene>
<accession>A0A8E2FEG5</accession>